<dbReference type="AlphaFoldDB" id="A0A348ANB6"/>
<keyword evidence="4" id="KW-1185">Reference proteome</keyword>
<dbReference type="EMBL" id="AP018449">
    <property type="protein sequence ID" value="BBB92564.1"/>
    <property type="molecule type" value="Genomic_DNA"/>
</dbReference>
<protein>
    <submittedName>
        <fullName evidence="3">Phosphatidylglycerophosphatase B</fullName>
    </submittedName>
</protein>
<evidence type="ECO:0000256" key="1">
    <source>
        <dbReference type="SAM" id="Phobius"/>
    </source>
</evidence>
<name>A0A348ANB6_9FIRM</name>
<dbReference type="RefSeq" id="WP_126309498.1">
    <property type="nucleotide sequence ID" value="NZ_AP018449.1"/>
</dbReference>
<dbReference type="CDD" id="cd03392">
    <property type="entry name" value="PAP2_like_2"/>
    <property type="match status" value="1"/>
</dbReference>
<feature type="transmembrane region" description="Helical" evidence="1">
    <location>
        <begin position="252"/>
        <end position="269"/>
    </location>
</feature>
<feature type="transmembrane region" description="Helical" evidence="1">
    <location>
        <begin position="167"/>
        <end position="189"/>
    </location>
</feature>
<gene>
    <name evidence="3" type="ORF">MAMMFC1_03259</name>
</gene>
<feature type="transmembrane region" description="Helical" evidence="1">
    <location>
        <begin position="321"/>
        <end position="343"/>
    </location>
</feature>
<feature type="transmembrane region" description="Helical" evidence="1">
    <location>
        <begin position="289"/>
        <end position="309"/>
    </location>
</feature>
<dbReference type="SMART" id="SM00014">
    <property type="entry name" value="acidPPc"/>
    <property type="match status" value="1"/>
</dbReference>
<feature type="domain" description="Phosphatidic acid phosphatase type 2/haloperoxidase" evidence="2">
    <location>
        <begin position="252"/>
        <end position="364"/>
    </location>
</feature>
<evidence type="ECO:0000259" key="2">
    <source>
        <dbReference type="SMART" id="SM00014"/>
    </source>
</evidence>
<sequence length="379" mass="42272">MERVRRYAILVCLLLAGHLAIAYGAESVESPAVFSHGDIHIAASRVIERLMVAGADATVRGTVKESIVIIDGNLHLAPTARIRESVIVLGGHVEREVGSEVEGYLIAVPPQGFPMLKLLTVLLFLLAILSLIALPLLAWLIFHMGQRFPAYRVARDWLLNIQRRWPLLYIVLTLGFSCSMLVLFMELAWKTIFRHAMGVFDSSIIWLVRYFATPALDRVMVSISDLGFGFSYAAIVVTVFAALAVYRRWLEVEGLTLSFAGGAVLNYVLKNLFERARPDAFHLVAAAGYSFPSGHAMVSLCFYGMLAFLLARTVSSWRWRYFLVIVTVLLVIAIGISRIYLGVHYPSDVVAGYTGGTMWLMFCISLLMLGERKRRKVKI</sequence>
<dbReference type="SUPFAM" id="SSF48317">
    <property type="entry name" value="Acid phosphatase/Vanadium-dependent haloperoxidase"/>
    <property type="match status" value="1"/>
</dbReference>
<evidence type="ECO:0000313" key="3">
    <source>
        <dbReference type="EMBL" id="BBB92564.1"/>
    </source>
</evidence>
<keyword evidence="1" id="KW-0812">Transmembrane</keyword>
<keyword evidence="1" id="KW-1133">Transmembrane helix</keyword>
<keyword evidence="1" id="KW-0472">Membrane</keyword>
<evidence type="ECO:0000313" key="4">
    <source>
        <dbReference type="Proteomes" id="UP000276437"/>
    </source>
</evidence>
<proteinExistence type="predicted"/>
<reference evidence="3 4" key="1">
    <citation type="journal article" date="2018" name="Int. J. Syst. Evol. Microbiol.">
        <title>Methylomusa anaerophila gen. nov., sp. nov., an anaerobic methanol-utilizing bacterium isolated from a microbial fuel cell.</title>
        <authorList>
            <person name="Amano N."/>
            <person name="Yamamuro A."/>
            <person name="Miyahara M."/>
            <person name="Kouzuma A."/>
            <person name="Abe T."/>
            <person name="Watanabe K."/>
        </authorList>
    </citation>
    <scope>NUCLEOTIDE SEQUENCE [LARGE SCALE GENOMIC DNA]</scope>
    <source>
        <strain evidence="3 4">MMFC1</strain>
    </source>
</reference>
<feature type="transmembrane region" description="Helical" evidence="1">
    <location>
        <begin position="226"/>
        <end position="245"/>
    </location>
</feature>
<dbReference type="KEGG" id="mana:MAMMFC1_03259"/>
<feature type="transmembrane region" description="Helical" evidence="1">
    <location>
        <begin position="349"/>
        <end position="369"/>
    </location>
</feature>
<dbReference type="PANTHER" id="PTHR14969:SF13">
    <property type="entry name" value="AT30094P"/>
    <property type="match status" value="1"/>
</dbReference>
<dbReference type="Gene3D" id="1.20.144.10">
    <property type="entry name" value="Phosphatidic acid phosphatase type 2/haloperoxidase"/>
    <property type="match status" value="1"/>
</dbReference>
<dbReference type="Proteomes" id="UP000276437">
    <property type="component" value="Chromosome"/>
</dbReference>
<dbReference type="Pfam" id="PF01569">
    <property type="entry name" value="PAP2"/>
    <property type="match status" value="1"/>
</dbReference>
<dbReference type="OrthoDB" id="9789113at2"/>
<accession>A0A348ANB6</accession>
<dbReference type="InterPro" id="IPR036938">
    <property type="entry name" value="PAP2/HPO_sf"/>
</dbReference>
<feature type="transmembrane region" description="Helical" evidence="1">
    <location>
        <begin position="118"/>
        <end position="142"/>
    </location>
</feature>
<dbReference type="PANTHER" id="PTHR14969">
    <property type="entry name" value="SPHINGOSINE-1-PHOSPHATE PHOSPHOHYDROLASE"/>
    <property type="match status" value="1"/>
</dbReference>
<organism evidence="3 4">
    <name type="scientific">Methylomusa anaerophila</name>
    <dbReference type="NCBI Taxonomy" id="1930071"/>
    <lineage>
        <taxon>Bacteria</taxon>
        <taxon>Bacillati</taxon>
        <taxon>Bacillota</taxon>
        <taxon>Negativicutes</taxon>
        <taxon>Selenomonadales</taxon>
        <taxon>Sporomusaceae</taxon>
        <taxon>Methylomusa</taxon>
    </lineage>
</organism>
<dbReference type="InterPro" id="IPR000326">
    <property type="entry name" value="PAP2/HPO"/>
</dbReference>